<gene>
    <name evidence="12" type="primary">LOC111467433</name>
</gene>
<evidence type="ECO:0000256" key="1">
    <source>
        <dbReference type="ARBA" id="ARBA00000900"/>
    </source>
</evidence>
<evidence type="ECO:0000256" key="3">
    <source>
        <dbReference type="ARBA" id="ARBA00022679"/>
    </source>
</evidence>
<dbReference type="AlphaFoldDB" id="A0A6J1HTX2"/>
<dbReference type="FunFam" id="3.30.40.10:FF:000127">
    <property type="entry name" value="E3 ubiquitin-protein ligase RNF181"/>
    <property type="match status" value="1"/>
</dbReference>
<dbReference type="InterPro" id="IPR013083">
    <property type="entry name" value="Znf_RING/FYVE/PHD"/>
</dbReference>
<protein>
    <recommendedName>
        <fullName evidence="2">RING-type E3 ubiquitin transferase</fullName>
        <ecNumber evidence="2">2.3.2.27</ecNumber>
    </recommendedName>
</protein>
<feature type="region of interest" description="Disordered" evidence="9">
    <location>
        <begin position="178"/>
        <end position="200"/>
    </location>
</feature>
<dbReference type="Pfam" id="PF13639">
    <property type="entry name" value="zf-RING_2"/>
    <property type="match status" value="1"/>
</dbReference>
<dbReference type="PROSITE" id="PS50089">
    <property type="entry name" value="ZF_RING_2"/>
    <property type="match status" value="1"/>
</dbReference>
<evidence type="ECO:0000313" key="12">
    <source>
        <dbReference type="RefSeq" id="XP_022968096.1"/>
    </source>
</evidence>
<dbReference type="SUPFAM" id="SSF57850">
    <property type="entry name" value="RING/U-box"/>
    <property type="match status" value="1"/>
</dbReference>
<keyword evidence="6" id="KW-0833">Ubl conjugation pathway</keyword>
<keyword evidence="11" id="KW-1185">Reference proteome</keyword>
<organism evidence="11 12">
    <name type="scientific">Cucurbita maxima</name>
    <name type="common">Pumpkin</name>
    <name type="synonym">Winter squash</name>
    <dbReference type="NCBI Taxonomy" id="3661"/>
    <lineage>
        <taxon>Eukaryota</taxon>
        <taxon>Viridiplantae</taxon>
        <taxon>Streptophyta</taxon>
        <taxon>Embryophyta</taxon>
        <taxon>Tracheophyta</taxon>
        <taxon>Spermatophyta</taxon>
        <taxon>Magnoliopsida</taxon>
        <taxon>eudicotyledons</taxon>
        <taxon>Gunneridae</taxon>
        <taxon>Pentapetalae</taxon>
        <taxon>rosids</taxon>
        <taxon>fabids</taxon>
        <taxon>Cucurbitales</taxon>
        <taxon>Cucurbitaceae</taxon>
        <taxon>Cucurbiteae</taxon>
        <taxon>Cucurbita</taxon>
    </lineage>
</organism>
<dbReference type="PANTHER" id="PTHR15710:SF132">
    <property type="entry name" value="E3 UBIQUITIN-PROTEIN LIGASE MPSR1"/>
    <property type="match status" value="1"/>
</dbReference>
<dbReference type="GO" id="GO:0061630">
    <property type="term" value="F:ubiquitin protein ligase activity"/>
    <property type="evidence" value="ECO:0007669"/>
    <property type="project" value="UniProtKB-EC"/>
</dbReference>
<dbReference type="GO" id="GO:0016567">
    <property type="term" value="P:protein ubiquitination"/>
    <property type="evidence" value="ECO:0007669"/>
    <property type="project" value="TreeGrafter"/>
</dbReference>
<feature type="domain" description="RING-type" evidence="10">
    <location>
        <begin position="102"/>
        <end position="143"/>
    </location>
</feature>
<proteinExistence type="predicted"/>
<dbReference type="RefSeq" id="XP_022968096.1">
    <property type="nucleotide sequence ID" value="XM_023112328.1"/>
</dbReference>
<dbReference type="InterPro" id="IPR001841">
    <property type="entry name" value="Znf_RING"/>
</dbReference>
<dbReference type="Proteomes" id="UP000504608">
    <property type="component" value="Unplaced"/>
</dbReference>
<evidence type="ECO:0000256" key="2">
    <source>
        <dbReference type="ARBA" id="ARBA00012483"/>
    </source>
</evidence>
<evidence type="ECO:0000256" key="9">
    <source>
        <dbReference type="SAM" id="MobiDB-lite"/>
    </source>
</evidence>
<accession>A0A6J1HTX2</accession>
<reference evidence="12" key="1">
    <citation type="submission" date="2025-08" db="UniProtKB">
        <authorList>
            <consortium name="RefSeq"/>
        </authorList>
    </citation>
    <scope>IDENTIFICATION</scope>
    <source>
        <tissue evidence="12">Young leaves</tissue>
    </source>
</reference>
<dbReference type="GeneID" id="111467433"/>
<dbReference type="EC" id="2.3.2.27" evidence="2"/>
<dbReference type="KEGG" id="cmax:111467433"/>
<evidence type="ECO:0000256" key="7">
    <source>
        <dbReference type="ARBA" id="ARBA00022833"/>
    </source>
</evidence>
<dbReference type="SMART" id="SM00184">
    <property type="entry name" value="RING"/>
    <property type="match status" value="1"/>
</dbReference>
<evidence type="ECO:0000256" key="8">
    <source>
        <dbReference type="PROSITE-ProRule" id="PRU00175"/>
    </source>
</evidence>
<evidence type="ECO:0000256" key="4">
    <source>
        <dbReference type="ARBA" id="ARBA00022723"/>
    </source>
</evidence>
<dbReference type="GO" id="GO:0005737">
    <property type="term" value="C:cytoplasm"/>
    <property type="evidence" value="ECO:0007669"/>
    <property type="project" value="TreeGrafter"/>
</dbReference>
<sequence length="200" mass="22223">MPSEPDPSELSSALETLILNTDVSLLAPHFLGFATMIHTIAPQSPNQGIETNPTLPDRFIFFNPFLHQLIMIQSTPKNSQPPASKASIIAMPSVHVSAQTECVICLDEIEVGGVAKEMPCNHKFHGDCIEKWLELHGSCPVCRYEMPVDDDEDEGKKVEDEGTERMGEREIWVSFSFDNPMGNQDSLQTPPIDSDHSYVQ</sequence>
<dbReference type="CDD" id="cd16454">
    <property type="entry name" value="RING-H2_PA-TM-RING"/>
    <property type="match status" value="1"/>
</dbReference>
<dbReference type="OrthoDB" id="8062037at2759"/>
<keyword evidence="3" id="KW-0808">Transferase</keyword>
<evidence type="ECO:0000313" key="11">
    <source>
        <dbReference type="Proteomes" id="UP000504608"/>
    </source>
</evidence>
<dbReference type="GO" id="GO:0008270">
    <property type="term" value="F:zinc ion binding"/>
    <property type="evidence" value="ECO:0007669"/>
    <property type="project" value="UniProtKB-KW"/>
</dbReference>
<name>A0A6J1HTX2_CUCMA</name>
<dbReference type="Gene3D" id="3.30.40.10">
    <property type="entry name" value="Zinc/RING finger domain, C3HC4 (zinc finger)"/>
    <property type="match status" value="1"/>
</dbReference>
<keyword evidence="5 8" id="KW-0863">Zinc-finger</keyword>
<evidence type="ECO:0000259" key="10">
    <source>
        <dbReference type="PROSITE" id="PS50089"/>
    </source>
</evidence>
<feature type="compositionally biased region" description="Polar residues" evidence="9">
    <location>
        <begin position="181"/>
        <end position="192"/>
    </location>
</feature>
<comment type="catalytic activity">
    <reaction evidence="1">
        <text>S-ubiquitinyl-[E2 ubiquitin-conjugating enzyme]-L-cysteine + [acceptor protein]-L-lysine = [E2 ubiquitin-conjugating enzyme]-L-cysteine + N(6)-ubiquitinyl-[acceptor protein]-L-lysine.</text>
        <dbReference type="EC" id="2.3.2.27"/>
    </reaction>
</comment>
<evidence type="ECO:0000256" key="5">
    <source>
        <dbReference type="ARBA" id="ARBA00022771"/>
    </source>
</evidence>
<evidence type="ECO:0000256" key="6">
    <source>
        <dbReference type="ARBA" id="ARBA00022786"/>
    </source>
</evidence>
<keyword evidence="7" id="KW-0862">Zinc</keyword>
<dbReference type="PANTHER" id="PTHR15710">
    <property type="entry name" value="E3 UBIQUITIN-PROTEIN LIGASE PRAJA"/>
    <property type="match status" value="1"/>
</dbReference>
<keyword evidence="4" id="KW-0479">Metal-binding</keyword>